<gene>
    <name evidence="2" type="ORF">TSAR_006338</name>
</gene>
<organism evidence="2 3">
    <name type="scientific">Trichomalopsis sarcophagae</name>
    <dbReference type="NCBI Taxonomy" id="543379"/>
    <lineage>
        <taxon>Eukaryota</taxon>
        <taxon>Metazoa</taxon>
        <taxon>Ecdysozoa</taxon>
        <taxon>Arthropoda</taxon>
        <taxon>Hexapoda</taxon>
        <taxon>Insecta</taxon>
        <taxon>Pterygota</taxon>
        <taxon>Neoptera</taxon>
        <taxon>Endopterygota</taxon>
        <taxon>Hymenoptera</taxon>
        <taxon>Apocrita</taxon>
        <taxon>Proctotrupomorpha</taxon>
        <taxon>Chalcidoidea</taxon>
        <taxon>Pteromalidae</taxon>
        <taxon>Pteromalinae</taxon>
        <taxon>Trichomalopsis</taxon>
    </lineage>
</organism>
<proteinExistence type="predicted"/>
<sequence>MTMKIRGTLYLPIRLFLLQLFSDHRCALRDKPDAVIRAVYVYTPHPTVCISESPIRTRIRMSPKMYIYI</sequence>
<dbReference type="Proteomes" id="UP000215335">
    <property type="component" value="Unassembled WGS sequence"/>
</dbReference>
<protein>
    <recommendedName>
        <fullName evidence="4">Secreted protein</fullName>
    </recommendedName>
</protein>
<accession>A0A232FJS8</accession>
<evidence type="ECO:0008006" key="4">
    <source>
        <dbReference type="Google" id="ProtNLM"/>
    </source>
</evidence>
<reference evidence="2 3" key="1">
    <citation type="journal article" date="2017" name="Curr. Biol.">
        <title>The Evolution of Venom by Co-option of Single-Copy Genes.</title>
        <authorList>
            <person name="Martinson E.O."/>
            <person name="Mrinalini"/>
            <person name="Kelkar Y.D."/>
            <person name="Chang C.H."/>
            <person name="Werren J.H."/>
        </authorList>
    </citation>
    <scope>NUCLEOTIDE SEQUENCE [LARGE SCALE GENOMIC DNA]</scope>
    <source>
        <strain evidence="2 3">Alberta</strain>
        <tissue evidence="2">Whole body</tissue>
    </source>
</reference>
<dbReference type="EMBL" id="NNAY01000128">
    <property type="protein sequence ID" value="OXU30718.1"/>
    <property type="molecule type" value="Genomic_DNA"/>
</dbReference>
<evidence type="ECO:0000313" key="3">
    <source>
        <dbReference type="Proteomes" id="UP000215335"/>
    </source>
</evidence>
<dbReference type="AlphaFoldDB" id="A0A232FJS8"/>
<name>A0A232FJS8_9HYME</name>
<keyword evidence="1" id="KW-0732">Signal</keyword>
<comment type="caution">
    <text evidence="2">The sequence shown here is derived from an EMBL/GenBank/DDBJ whole genome shotgun (WGS) entry which is preliminary data.</text>
</comment>
<evidence type="ECO:0000313" key="2">
    <source>
        <dbReference type="EMBL" id="OXU30718.1"/>
    </source>
</evidence>
<feature type="chain" id="PRO_5013348284" description="Secreted protein" evidence="1">
    <location>
        <begin position="28"/>
        <end position="69"/>
    </location>
</feature>
<evidence type="ECO:0000256" key="1">
    <source>
        <dbReference type="SAM" id="SignalP"/>
    </source>
</evidence>
<keyword evidence="3" id="KW-1185">Reference proteome</keyword>
<feature type="signal peptide" evidence="1">
    <location>
        <begin position="1"/>
        <end position="27"/>
    </location>
</feature>